<reference evidence="1" key="1">
    <citation type="submission" date="2014-05" db="EMBL/GenBank/DDBJ databases">
        <title>The transcriptome of the halophilic microalga Tetraselmis sp. GSL018 isolated from the Great Salt Lake, Utah.</title>
        <authorList>
            <person name="Jinkerson R.E."/>
            <person name="D'Adamo S."/>
            <person name="Posewitz M.C."/>
        </authorList>
    </citation>
    <scope>NUCLEOTIDE SEQUENCE</scope>
    <source>
        <strain evidence="1">GSL018</strain>
    </source>
</reference>
<gene>
    <name evidence="1" type="ORF">TSPGSL018_18518</name>
</gene>
<evidence type="ECO:0000313" key="1">
    <source>
        <dbReference type="EMBL" id="JAC64339.1"/>
    </source>
</evidence>
<dbReference type="EMBL" id="GBEZ01022504">
    <property type="protein sequence ID" value="JAC64339.1"/>
    <property type="molecule type" value="Transcribed_RNA"/>
</dbReference>
<accession>A0A061R0S4</accession>
<dbReference type="AlphaFoldDB" id="A0A061R0S4"/>
<organism evidence="1">
    <name type="scientific">Tetraselmis sp. GSL018</name>
    <dbReference type="NCBI Taxonomy" id="582737"/>
    <lineage>
        <taxon>Eukaryota</taxon>
        <taxon>Viridiplantae</taxon>
        <taxon>Chlorophyta</taxon>
        <taxon>core chlorophytes</taxon>
        <taxon>Chlorodendrophyceae</taxon>
        <taxon>Chlorodendrales</taxon>
        <taxon>Chlorodendraceae</taxon>
        <taxon>Tetraselmis</taxon>
    </lineage>
</organism>
<name>A0A061R0S4_9CHLO</name>
<sequence length="174" mass="18952">MFPEFVALLAFGGVIFFLVLCRSFSSLSSCLTLLSPPCVGVYPHVAGSPSQSRHNIDSLFEDILQRLLVQKPKDHIQFIIDSLLFDNPDDAVQAVAQLSQKPRPTRRSIPTGVQFTRSTGPYCAISGHTLFLIFPPVLLSARPTETSLCLLASALPDLPFPLLSALPCLQSAPF</sequence>
<dbReference type="CDD" id="cd22979">
    <property type="entry name" value="DD_AK8"/>
    <property type="match status" value="1"/>
</dbReference>
<proteinExistence type="predicted"/>
<protein>
    <submittedName>
        <fullName evidence="1">Uncharacterized protein</fullName>
    </submittedName>
</protein>